<dbReference type="GO" id="GO:0005891">
    <property type="term" value="C:voltage-gated calcium channel complex"/>
    <property type="evidence" value="ECO:0007669"/>
    <property type="project" value="TreeGrafter"/>
</dbReference>
<evidence type="ECO:0000256" key="14">
    <source>
        <dbReference type="ARBA" id="ARBA00023303"/>
    </source>
</evidence>
<evidence type="ECO:0000256" key="12">
    <source>
        <dbReference type="ARBA" id="ARBA00023136"/>
    </source>
</evidence>
<dbReference type="InterPro" id="IPR051173">
    <property type="entry name" value="Ca_channel_alpha-2/delta"/>
</dbReference>
<dbReference type="SUPFAM" id="SSF53300">
    <property type="entry name" value="vWA-like"/>
    <property type="match status" value="1"/>
</dbReference>
<dbReference type="InterPro" id="IPR002035">
    <property type="entry name" value="VWF_A"/>
</dbReference>
<evidence type="ECO:0000256" key="4">
    <source>
        <dbReference type="ARBA" id="ARBA00022568"/>
    </source>
</evidence>
<dbReference type="PANTHER" id="PTHR10166:SF59">
    <property type="entry name" value="VOLTAGE-DEPENDENT CALCIUM CHANNEL SUBUNIT ALPHA-2_DELTA-4"/>
    <property type="match status" value="1"/>
</dbReference>
<evidence type="ECO:0000256" key="13">
    <source>
        <dbReference type="ARBA" id="ARBA00023180"/>
    </source>
</evidence>
<evidence type="ECO:0000256" key="7">
    <source>
        <dbReference type="ARBA" id="ARBA00022729"/>
    </source>
</evidence>
<dbReference type="Proteomes" id="UP000261380">
    <property type="component" value="Unplaced"/>
</dbReference>
<comment type="subcellular location">
    <subcellularLocation>
        <location evidence="1">Membrane</location>
        <topology evidence="1">Single-pass type I membrane protein</topology>
    </subcellularLocation>
</comment>
<evidence type="ECO:0000256" key="11">
    <source>
        <dbReference type="ARBA" id="ARBA00023065"/>
    </source>
</evidence>
<keyword evidence="12" id="KW-0472">Membrane</keyword>
<feature type="domain" description="VWFA" evidence="15">
    <location>
        <begin position="132"/>
        <end position="314"/>
    </location>
</feature>
<evidence type="ECO:0000256" key="1">
    <source>
        <dbReference type="ARBA" id="ARBA00004479"/>
    </source>
</evidence>
<dbReference type="GeneTree" id="ENSGT00940000155997"/>
<proteinExistence type="inferred from homology"/>
<keyword evidence="10" id="KW-1133">Transmembrane helix</keyword>
<keyword evidence="5" id="KW-0107">Calcium channel</keyword>
<dbReference type="SMART" id="SM00327">
    <property type="entry name" value="VWA"/>
    <property type="match status" value="1"/>
</dbReference>
<keyword evidence="13" id="KW-0325">Glycoprotein</keyword>
<evidence type="ECO:0000256" key="5">
    <source>
        <dbReference type="ARBA" id="ARBA00022673"/>
    </source>
</evidence>
<dbReference type="Gene3D" id="3.40.50.410">
    <property type="entry name" value="von Willebrand factor, type A domain"/>
    <property type="match status" value="1"/>
</dbReference>
<evidence type="ECO:0000313" key="17">
    <source>
        <dbReference type="Proteomes" id="UP000261380"/>
    </source>
</evidence>
<evidence type="ECO:0000259" key="15">
    <source>
        <dbReference type="PROSITE" id="PS50234"/>
    </source>
</evidence>
<keyword evidence="7" id="KW-0732">Signal</keyword>
<evidence type="ECO:0000256" key="10">
    <source>
        <dbReference type="ARBA" id="ARBA00022989"/>
    </source>
</evidence>
<dbReference type="InterPro" id="IPR013608">
    <property type="entry name" value="VWA_N"/>
</dbReference>
<sequence>SLKFDYYNSMLINTMDEDGNYVELGGEFPLEENEHFNNLPVNTQQSNIQVPTNVYNKDPKLLNAIYNSEALNDVYVNNFLRDPTLTWQYFGSSYGFFRIYPGIKWTPDNNGVVAFDSRNRNWYIQAATSPKDIIIMVDISGSMKGLKMTIAKHTINTILDTLGENDFVNVIAYTDYVRYVEPCFRGTLVQADLDNREHFKLLVEELHVKGEAQIKNAMKESFKILNEARMNGQGSMCNQAIMLITDGAMENFESVFEEFNWPERRVRVFTYLIGREMTFAQKTKWIACNNKGYYTHISTLADVQENVMEYLHVLSRPMVINHDHDIIWTEAYMDTVLFYTKAQSLLLMTSVAMPVFSKKKETLSHGILLGVVGTDVPLMEVMKLAPRYIVRPSLKAVFCVLLAGPAWLCLPPQQQWLHPELPPRRKEKQKYIELKRKNILLFLHFYMFLY</sequence>
<dbReference type="AlphaFoldDB" id="A0A3B5LXN0"/>
<dbReference type="GO" id="GO:0005245">
    <property type="term" value="F:voltage-gated calcium channel activity"/>
    <property type="evidence" value="ECO:0007669"/>
    <property type="project" value="TreeGrafter"/>
</dbReference>
<evidence type="ECO:0000313" key="16">
    <source>
        <dbReference type="Ensembl" id="ENSXCOP00000012579.1"/>
    </source>
</evidence>
<dbReference type="FunFam" id="3.40.50.410:FF:000007">
    <property type="entry name" value="Calcium voltage-gated channel auxiliary subunit alpha2delta 3"/>
    <property type="match status" value="1"/>
</dbReference>
<keyword evidence="4" id="KW-0109">Calcium transport</keyword>
<keyword evidence="17" id="KW-1185">Reference proteome</keyword>
<name>A0A3B5LXN0_9TELE</name>
<keyword evidence="9" id="KW-0851">Voltage-gated channel</keyword>
<keyword evidence="6" id="KW-0812">Transmembrane</keyword>
<keyword evidence="11" id="KW-0406">Ion transport</keyword>
<protein>
    <recommendedName>
        <fullName evidence="15">VWFA domain-containing protein</fullName>
    </recommendedName>
</protein>
<dbReference type="STRING" id="32473.ENSXCOP00000012579"/>
<accession>A0A3B5LXN0</accession>
<keyword evidence="14" id="KW-0407">Ion channel</keyword>
<evidence type="ECO:0000256" key="8">
    <source>
        <dbReference type="ARBA" id="ARBA00022837"/>
    </source>
</evidence>
<dbReference type="InterPro" id="IPR036465">
    <property type="entry name" value="vWFA_dom_sf"/>
</dbReference>
<dbReference type="PROSITE" id="PS50234">
    <property type="entry name" value="VWFA"/>
    <property type="match status" value="1"/>
</dbReference>
<dbReference type="Ensembl" id="ENSXCOT00000012730.1">
    <property type="protein sequence ID" value="ENSXCOP00000012579.1"/>
    <property type="gene ID" value="ENSXCOG00000009507.1"/>
</dbReference>
<keyword evidence="8" id="KW-0106">Calcium</keyword>
<evidence type="ECO:0000256" key="6">
    <source>
        <dbReference type="ARBA" id="ARBA00022692"/>
    </source>
</evidence>
<organism evidence="16 17">
    <name type="scientific">Xiphophorus couchianus</name>
    <name type="common">Monterrey platyfish</name>
    <dbReference type="NCBI Taxonomy" id="32473"/>
    <lineage>
        <taxon>Eukaryota</taxon>
        <taxon>Metazoa</taxon>
        <taxon>Chordata</taxon>
        <taxon>Craniata</taxon>
        <taxon>Vertebrata</taxon>
        <taxon>Euteleostomi</taxon>
        <taxon>Actinopterygii</taxon>
        <taxon>Neopterygii</taxon>
        <taxon>Teleostei</taxon>
        <taxon>Neoteleostei</taxon>
        <taxon>Acanthomorphata</taxon>
        <taxon>Ovalentaria</taxon>
        <taxon>Atherinomorphae</taxon>
        <taxon>Cyprinodontiformes</taxon>
        <taxon>Poeciliidae</taxon>
        <taxon>Poeciliinae</taxon>
        <taxon>Xiphophorus</taxon>
    </lineage>
</organism>
<keyword evidence="3" id="KW-0813">Transport</keyword>
<evidence type="ECO:0000256" key="3">
    <source>
        <dbReference type="ARBA" id="ARBA00022448"/>
    </source>
</evidence>
<dbReference type="Pfam" id="PF13768">
    <property type="entry name" value="VWA_3"/>
    <property type="match status" value="1"/>
</dbReference>
<reference evidence="16" key="2">
    <citation type="submission" date="2025-09" db="UniProtKB">
        <authorList>
            <consortium name="Ensembl"/>
        </authorList>
    </citation>
    <scope>IDENTIFICATION</scope>
</reference>
<reference evidence="16" key="1">
    <citation type="submission" date="2025-08" db="UniProtKB">
        <authorList>
            <consortium name="Ensembl"/>
        </authorList>
    </citation>
    <scope>IDENTIFICATION</scope>
</reference>
<comment type="similarity">
    <text evidence="2">Belongs to the calcium channel subunit alpha-2/delta family.</text>
</comment>
<evidence type="ECO:0000256" key="2">
    <source>
        <dbReference type="ARBA" id="ARBA00007060"/>
    </source>
</evidence>
<dbReference type="PANTHER" id="PTHR10166">
    <property type="entry name" value="VOLTAGE-DEPENDENT CALCIUM CHANNEL SUBUNIT ALPHA-2/DELTA-RELATED"/>
    <property type="match status" value="1"/>
</dbReference>
<evidence type="ECO:0000256" key="9">
    <source>
        <dbReference type="ARBA" id="ARBA00022882"/>
    </source>
</evidence>
<dbReference type="Pfam" id="PF08399">
    <property type="entry name" value="VWA_N"/>
    <property type="match status" value="1"/>
</dbReference>